<dbReference type="PANTHER" id="PTHR12943:SF27">
    <property type="entry name" value="HOMOCYSTEINE-INDUCED ENDOPLASMIC RETICULUM PROTEIN, ISOFORM A"/>
    <property type="match status" value="1"/>
</dbReference>
<dbReference type="AlphaFoldDB" id="A0A1I8EJR9"/>
<evidence type="ECO:0000256" key="1">
    <source>
        <dbReference type="SAM" id="Phobius"/>
    </source>
</evidence>
<proteinExistence type="predicted"/>
<name>A0A1I8EJR9_WUCBA</name>
<evidence type="ECO:0000313" key="2">
    <source>
        <dbReference type="WBParaSite" id="maker-PairedContig_262-snap-gene-5.11-mRNA-1"/>
    </source>
</evidence>
<protein>
    <submittedName>
        <fullName evidence="2">Uncharacterized protein</fullName>
    </submittedName>
</protein>
<dbReference type="WBParaSite" id="maker-PairedContig_262-snap-gene-5.11-mRNA-1">
    <property type="protein sequence ID" value="maker-PairedContig_262-snap-gene-5.11-mRNA-1"/>
    <property type="gene ID" value="maker-PairedContig_262-snap-gene-5.11"/>
</dbReference>
<accession>A0A1I8EJR9</accession>
<keyword evidence="1" id="KW-1133">Transmembrane helix</keyword>
<sequence length="421" mass="47559">MEFLVGMTPSQLRRMTKSNDENVRLLIRCALQSFDDLSISCLSSWTVLQLKEKLAVDCPSKPSVFELRPIDDGNVHVIHLVCPPKDFNTHVDAAMLRRRNANRTQTSLASLGTAAEVRNHNVNGAFPLYTYPLWASTAPQGRFAAPQSMLVSSSSHFQSAYQAYMISYNNYMRQMISALENNSNSQQAALAGEPNLAAAPAAGGIVQEAVAGDVDGQQRDFLDVIYKAIRMCFLIMLVYVYSSAERFFGVLIFILLVWFIQARRERNNRERANRELAAAIDNVRQPQQPLQADVNQDYGIEDMNEVVATGIDEEESREPTAWVVFWSTCYTFITSFFSSLIPDNPLPCFKITNEWQGRSLKNGNNMIKHQEDFTRLNLCEENISQACHNLCVLQPQLTSHTTSGTIKCRGKWFKYLKNTLK</sequence>
<reference evidence="2" key="1">
    <citation type="submission" date="2016-11" db="UniProtKB">
        <authorList>
            <consortium name="WormBaseParasite"/>
        </authorList>
    </citation>
    <scope>IDENTIFICATION</scope>
    <source>
        <strain evidence="2">pt0022</strain>
    </source>
</reference>
<dbReference type="STRING" id="6293.A0A1I8EJR9"/>
<dbReference type="GO" id="GO:0030968">
    <property type="term" value="P:endoplasmic reticulum unfolded protein response"/>
    <property type="evidence" value="ECO:0007669"/>
    <property type="project" value="TreeGrafter"/>
</dbReference>
<organism evidence="2">
    <name type="scientific">Wuchereria bancrofti</name>
    <dbReference type="NCBI Taxonomy" id="6293"/>
    <lineage>
        <taxon>Eukaryota</taxon>
        <taxon>Metazoa</taxon>
        <taxon>Ecdysozoa</taxon>
        <taxon>Nematoda</taxon>
        <taxon>Chromadorea</taxon>
        <taxon>Rhabditida</taxon>
        <taxon>Spirurina</taxon>
        <taxon>Spiruromorpha</taxon>
        <taxon>Filarioidea</taxon>
        <taxon>Onchocercidae</taxon>
        <taxon>Wuchereria</taxon>
    </lineage>
</organism>
<feature type="transmembrane region" description="Helical" evidence="1">
    <location>
        <begin position="247"/>
        <end position="264"/>
    </location>
</feature>
<dbReference type="Gene3D" id="3.10.20.90">
    <property type="entry name" value="Phosphatidylinositol 3-kinase Catalytic Subunit, Chain A, domain 1"/>
    <property type="match status" value="1"/>
</dbReference>
<keyword evidence="1" id="KW-0472">Membrane</keyword>
<keyword evidence="1" id="KW-0812">Transmembrane</keyword>
<dbReference type="InterPro" id="IPR039751">
    <property type="entry name" value="HERPUD1/2"/>
</dbReference>
<dbReference type="PANTHER" id="PTHR12943">
    <property type="entry name" value="HOMOCYSTEINE-RESPONSIVE ENDOPLASMIC RETICULUM-RESIDENT UNIQUITIN-LIKE DOMAIN HERPUD PROTEIN FAMILY MEMBER"/>
    <property type="match status" value="1"/>
</dbReference>